<dbReference type="SUPFAM" id="SSF56672">
    <property type="entry name" value="DNA/RNA polymerases"/>
    <property type="match status" value="1"/>
</dbReference>
<dbReference type="Gene3D" id="3.10.10.10">
    <property type="entry name" value="HIV Type 1 Reverse Transcriptase, subunit A, domain 1"/>
    <property type="match status" value="1"/>
</dbReference>
<accession>A0A225UWQ1</accession>
<dbReference type="PROSITE" id="PS50878">
    <property type="entry name" value="RT_POL"/>
    <property type="match status" value="1"/>
</dbReference>
<dbReference type="Gene3D" id="3.30.70.270">
    <property type="match status" value="1"/>
</dbReference>
<dbReference type="InterPro" id="IPR043502">
    <property type="entry name" value="DNA/RNA_pol_sf"/>
</dbReference>
<dbReference type="InterPro" id="IPR000477">
    <property type="entry name" value="RT_dom"/>
</dbReference>
<organism evidence="2 3">
    <name type="scientific">Phytophthora megakarya</name>
    <dbReference type="NCBI Taxonomy" id="4795"/>
    <lineage>
        <taxon>Eukaryota</taxon>
        <taxon>Sar</taxon>
        <taxon>Stramenopiles</taxon>
        <taxon>Oomycota</taxon>
        <taxon>Peronosporomycetes</taxon>
        <taxon>Peronosporales</taxon>
        <taxon>Peronosporaceae</taxon>
        <taxon>Phytophthora</taxon>
    </lineage>
</organism>
<name>A0A225UWQ1_9STRA</name>
<protein>
    <submittedName>
        <fullName evidence="2">Retrotransposon protein, Ty3-gypsy subclass</fullName>
    </submittedName>
</protein>
<dbReference type="AlphaFoldDB" id="A0A225UWQ1"/>
<proteinExistence type="predicted"/>
<dbReference type="EMBL" id="NBNE01010704">
    <property type="protein sequence ID" value="OWY97227.1"/>
    <property type="molecule type" value="Genomic_DNA"/>
</dbReference>
<gene>
    <name evidence="2" type="ORF">PHMEG_00032298</name>
</gene>
<comment type="caution">
    <text evidence="2">The sequence shown here is derived from an EMBL/GenBank/DDBJ whole genome shotgun (WGS) entry which is preliminary data.</text>
</comment>
<sequence>DPPVRVEPLRVRLREGVTPVRIGARRYPPTNMEYMDQHVQELLGSGLTYVNSSSRWASPPRIVPKNEPGTYRMTVDMRAVNERTDPIQWPMPILESALGLLEGSSCYFTLDWFRGYWQLPLHPESQEIFSVMTHRGIITPTRVLMGGMDAVAYCQHVVEEVFRPMLYHGVLAWLDDILGYAVDSVDLLVVLERVLAACKSFGLKLHPGKCHFFLREAKWCGKMVGQSGSRKTQRLAKIPLSELGWQEGHVDALRQVRRALVAMVPLAHPDPTRAVCLFCDASQDSWGAICTQVTESDLSKPLHEQDHRPLAFLSGRFTGAQLRWPTIEKEAYAIVESA</sequence>
<dbReference type="InterPro" id="IPR041577">
    <property type="entry name" value="RT_RNaseH_2"/>
</dbReference>
<evidence type="ECO:0000313" key="3">
    <source>
        <dbReference type="Proteomes" id="UP000198211"/>
    </source>
</evidence>
<dbReference type="PANTHER" id="PTHR33064">
    <property type="entry name" value="POL PROTEIN"/>
    <property type="match status" value="1"/>
</dbReference>
<dbReference type="OrthoDB" id="166462at2759"/>
<dbReference type="CDD" id="cd01647">
    <property type="entry name" value="RT_LTR"/>
    <property type="match status" value="1"/>
</dbReference>
<dbReference type="PANTHER" id="PTHR33064:SF37">
    <property type="entry name" value="RIBONUCLEASE H"/>
    <property type="match status" value="1"/>
</dbReference>
<reference evidence="3" key="1">
    <citation type="submission" date="2017-03" db="EMBL/GenBank/DDBJ databases">
        <title>Phytopthora megakarya and P. palmivora, two closely related causual agents of cacao black pod achieved similar genome size and gene model numbers by different mechanisms.</title>
        <authorList>
            <person name="Ali S."/>
            <person name="Shao J."/>
            <person name="Larry D.J."/>
            <person name="Kronmiller B."/>
            <person name="Shen D."/>
            <person name="Strem M.D."/>
            <person name="Melnick R.L."/>
            <person name="Guiltinan M.J."/>
            <person name="Tyler B.M."/>
            <person name="Meinhardt L.W."/>
            <person name="Bailey B.A."/>
        </authorList>
    </citation>
    <scope>NUCLEOTIDE SEQUENCE [LARGE SCALE GENOMIC DNA]</scope>
    <source>
        <strain evidence="3">zdho120</strain>
    </source>
</reference>
<keyword evidence="3" id="KW-1185">Reference proteome</keyword>
<dbReference type="Proteomes" id="UP000198211">
    <property type="component" value="Unassembled WGS sequence"/>
</dbReference>
<dbReference type="InterPro" id="IPR051320">
    <property type="entry name" value="Viral_Replic_Matur_Polypro"/>
</dbReference>
<evidence type="ECO:0000259" key="1">
    <source>
        <dbReference type="PROSITE" id="PS50878"/>
    </source>
</evidence>
<dbReference type="Pfam" id="PF17919">
    <property type="entry name" value="RT_RNaseH_2"/>
    <property type="match status" value="1"/>
</dbReference>
<dbReference type="Pfam" id="PF00078">
    <property type="entry name" value="RVT_1"/>
    <property type="match status" value="1"/>
</dbReference>
<feature type="domain" description="Reverse transcriptase" evidence="1">
    <location>
        <begin position="44"/>
        <end position="224"/>
    </location>
</feature>
<evidence type="ECO:0000313" key="2">
    <source>
        <dbReference type="EMBL" id="OWY97227.1"/>
    </source>
</evidence>
<dbReference type="InterPro" id="IPR043128">
    <property type="entry name" value="Rev_trsase/Diguanyl_cyclase"/>
</dbReference>
<feature type="non-terminal residue" evidence="2">
    <location>
        <position position="1"/>
    </location>
</feature>